<feature type="region of interest" description="Disordered" evidence="1">
    <location>
        <begin position="1"/>
        <end position="26"/>
    </location>
</feature>
<evidence type="ECO:0000313" key="4">
    <source>
        <dbReference type="Proteomes" id="UP001595816"/>
    </source>
</evidence>
<sequence length="295" mass="32544">MRTPTLTITRGLPGSGKTTWAKTQQPKAVRVNRDDLRLMLHGGRLGESWAENQVSIAHRSSIEALLRAGVDVISDNTNLRARYVRELAELGMACGAAVVIEDFTGVPLEVCIERDAARPDPVGAEVIRSMHARYLAGKRAPLDLPVAPPTAVYEPPADRPSAILVDLDGTVALMGDRSPYDVTRVHLDRPNEPVIAAVRAMHAAGHTIVYCSGRTDDGRALTETWLAEHVGVPHAGLYMRAFGDARKDSVVKRELFERHIRTEFRVIAVFDDRNQVVRMWREVGLTVFQVAEGNF</sequence>
<keyword evidence="4" id="KW-1185">Reference proteome</keyword>
<proteinExistence type="predicted"/>
<dbReference type="EMBL" id="JBHSAY010000005">
    <property type="protein sequence ID" value="MFC4130687.1"/>
    <property type="molecule type" value="Genomic_DNA"/>
</dbReference>
<feature type="domain" description="Polynucleotide kinase PNKP phosphatase" evidence="2">
    <location>
        <begin position="160"/>
        <end position="295"/>
    </location>
</feature>
<dbReference type="SUPFAM" id="SSF52540">
    <property type="entry name" value="P-loop containing nucleoside triphosphate hydrolases"/>
    <property type="match status" value="1"/>
</dbReference>
<dbReference type="Pfam" id="PF13671">
    <property type="entry name" value="AAA_33"/>
    <property type="match status" value="1"/>
</dbReference>
<dbReference type="Pfam" id="PF25109">
    <property type="entry name" value="HAD_PNKP"/>
    <property type="match status" value="1"/>
</dbReference>
<dbReference type="Gene3D" id="3.40.50.300">
    <property type="entry name" value="P-loop containing nucleotide triphosphate hydrolases"/>
    <property type="match status" value="1"/>
</dbReference>
<name>A0ABV8LID9_9ACTN</name>
<comment type="caution">
    <text evidence="3">The sequence shown here is derived from an EMBL/GenBank/DDBJ whole genome shotgun (WGS) entry which is preliminary data.</text>
</comment>
<dbReference type="SUPFAM" id="SSF56784">
    <property type="entry name" value="HAD-like"/>
    <property type="match status" value="1"/>
</dbReference>
<evidence type="ECO:0000259" key="2">
    <source>
        <dbReference type="Pfam" id="PF25109"/>
    </source>
</evidence>
<accession>A0ABV8LID9</accession>
<dbReference type="InterPro" id="IPR036412">
    <property type="entry name" value="HAD-like_sf"/>
</dbReference>
<evidence type="ECO:0000256" key="1">
    <source>
        <dbReference type="SAM" id="MobiDB-lite"/>
    </source>
</evidence>
<dbReference type="InterPro" id="IPR023214">
    <property type="entry name" value="HAD_sf"/>
</dbReference>
<dbReference type="Proteomes" id="UP001595816">
    <property type="component" value="Unassembled WGS sequence"/>
</dbReference>
<dbReference type="InterPro" id="IPR056782">
    <property type="entry name" value="HAD_PNKP"/>
</dbReference>
<dbReference type="RefSeq" id="WP_253757418.1">
    <property type="nucleotide sequence ID" value="NZ_JAMZDZ010000001.1"/>
</dbReference>
<evidence type="ECO:0000313" key="3">
    <source>
        <dbReference type="EMBL" id="MFC4130687.1"/>
    </source>
</evidence>
<dbReference type="Gene3D" id="3.40.50.1000">
    <property type="entry name" value="HAD superfamily/HAD-like"/>
    <property type="match status" value="1"/>
</dbReference>
<dbReference type="InterPro" id="IPR027417">
    <property type="entry name" value="P-loop_NTPase"/>
</dbReference>
<protein>
    <submittedName>
        <fullName evidence="3">AAA family ATPase</fullName>
    </submittedName>
</protein>
<organism evidence="3 4">
    <name type="scientific">Hamadaea flava</name>
    <dbReference type="NCBI Taxonomy" id="1742688"/>
    <lineage>
        <taxon>Bacteria</taxon>
        <taxon>Bacillati</taxon>
        <taxon>Actinomycetota</taxon>
        <taxon>Actinomycetes</taxon>
        <taxon>Micromonosporales</taxon>
        <taxon>Micromonosporaceae</taxon>
        <taxon>Hamadaea</taxon>
    </lineage>
</organism>
<reference evidence="4" key="1">
    <citation type="journal article" date="2019" name="Int. J. Syst. Evol. Microbiol.">
        <title>The Global Catalogue of Microorganisms (GCM) 10K type strain sequencing project: providing services to taxonomists for standard genome sequencing and annotation.</title>
        <authorList>
            <consortium name="The Broad Institute Genomics Platform"/>
            <consortium name="The Broad Institute Genome Sequencing Center for Infectious Disease"/>
            <person name="Wu L."/>
            <person name="Ma J."/>
        </authorList>
    </citation>
    <scope>NUCLEOTIDE SEQUENCE [LARGE SCALE GENOMIC DNA]</scope>
    <source>
        <strain evidence="4">CGMCC 4.7289</strain>
    </source>
</reference>
<feature type="compositionally biased region" description="Polar residues" evidence="1">
    <location>
        <begin position="16"/>
        <end position="26"/>
    </location>
</feature>
<gene>
    <name evidence="3" type="ORF">ACFOZ4_08725</name>
</gene>